<dbReference type="InterPro" id="IPR002401">
    <property type="entry name" value="Cyt_P450_E_grp-I"/>
</dbReference>
<reference evidence="5 6" key="1">
    <citation type="journal article" date="2024" name="IMA Fungus">
        <title>Apiospora arundinis, a panoply of carbohydrate-active enzymes and secondary metabolites.</title>
        <authorList>
            <person name="Sorensen T."/>
            <person name="Petersen C."/>
            <person name="Muurmann A.T."/>
            <person name="Christiansen J.V."/>
            <person name="Brundto M.L."/>
            <person name="Overgaard C.K."/>
            <person name="Boysen A.T."/>
            <person name="Wollenberg R.D."/>
            <person name="Larsen T.O."/>
            <person name="Sorensen J.L."/>
            <person name="Nielsen K.L."/>
            <person name="Sondergaard T.E."/>
        </authorList>
    </citation>
    <scope>NUCLEOTIDE SEQUENCE [LARGE SCALE GENOMIC DNA]</scope>
    <source>
        <strain evidence="5 6">AAU 773</strain>
    </source>
</reference>
<dbReference type="PRINTS" id="PR00385">
    <property type="entry name" value="P450"/>
</dbReference>
<dbReference type="Proteomes" id="UP001390339">
    <property type="component" value="Unassembled WGS sequence"/>
</dbReference>
<keyword evidence="4" id="KW-1133">Transmembrane helix</keyword>
<name>A0ABR2J607_9PEZI</name>
<feature type="transmembrane region" description="Helical" evidence="4">
    <location>
        <begin position="37"/>
        <end position="54"/>
    </location>
</feature>
<protein>
    <submittedName>
        <fullName evidence="5">Cytochrome P450</fullName>
    </submittedName>
</protein>
<comment type="caution">
    <text evidence="5">The sequence shown here is derived from an EMBL/GenBank/DDBJ whole genome shotgun (WGS) entry which is preliminary data.</text>
</comment>
<keyword evidence="4" id="KW-0812">Transmembrane</keyword>
<keyword evidence="6" id="KW-1185">Reference proteome</keyword>
<evidence type="ECO:0000256" key="2">
    <source>
        <dbReference type="ARBA" id="ARBA00022723"/>
    </source>
</evidence>
<keyword evidence="4" id="KW-0472">Membrane</keyword>
<dbReference type="CDD" id="cd11069">
    <property type="entry name" value="CYP_FUM15-like"/>
    <property type="match status" value="1"/>
</dbReference>
<accession>A0ABR2J607</accession>
<sequence length="565" mass="63279">MAMAWRPFTAAMAVIAYTLVSRQPVWSLSAFVRNFCGLWLSGFLLWAVYTVLLYPNYFSPLRHLPSPPGGSFWNGHFNEINQSPTGIPMREWINTVPNNGLIRYGGIFNQERIMPTSPKALADVLVTRNYDFEKPSQIRKSIGRILGIGVLLAEGDQHKMQRRNLMPAFAFRHIKDLYPVFWQKSREAIQAMTKEVIEGVNKQASTPKEAGGSSEATIKQGWSSFEASEWASRATLDIIGVAGLGRDFGAINNPDNELSSRYRTIFRPSRQARILGILGLFMPAWITTRIPVKRNNDIAEAAKTIRAVCSDLIKEKREKLARKELTDVDILSVALESGTFTDVELIDQLMTFLAAGHETTASAMTWAIYMLCLHPDVQTRLRKEIRENLPSMDSDSTVSSLDIDHLPYLNAVINEVLRYYSPVPLTIRQPVVDTVVNGEHVPKGTRVILCSWAINYSTELWGADAAVFNPERWLATDEHDKKQAGSGGATSNYAFMTFLHGPRSCIGQAFSKAEFACLLAAWIGRFEFELKNKEEYDEKNMLIKGGITARPAKGLHVNATVVEGW</sequence>
<evidence type="ECO:0000256" key="4">
    <source>
        <dbReference type="SAM" id="Phobius"/>
    </source>
</evidence>
<dbReference type="InterPro" id="IPR036396">
    <property type="entry name" value="Cyt_P450_sf"/>
</dbReference>
<keyword evidence="3" id="KW-0408">Iron</keyword>
<dbReference type="SUPFAM" id="SSF48264">
    <property type="entry name" value="Cytochrome P450"/>
    <property type="match status" value="1"/>
</dbReference>
<dbReference type="PANTHER" id="PTHR24305:SF227">
    <property type="entry name" value="P450, PUTATIVE (EUROFUNG)-RELATED"/>
    <property type="match status" value="1"/>
</dbReference>
<dbReference type="PRINTS" id="PR00463">
    <property type="entry name" value="EP450I"/>
</dbReference>
<keyword evidence="1" id="KW-0349">Heme</keyword>
<evidence type="ECO:0000256" key="3">
    <source>
        <dbReference type="ARBA" id="ARBA00023004"/>
    </source>
</evidence>
<dbReference type="PANTHER" id="PTHR24305">
    <property type="entry name" value="CYTOCHROME P450"/>
    <property type="match status" value="1"/>
</dbReference>
<evidence type="ECO:0000313" key="6">
    <source>
        <dbReference type="Proteomes" id="UP001390339"/>
    </source>
</evidence>
<dbReference type="InterPro" id="IPR050121">
    <property type="entry name" value="Cytochrome_P450_monoxygenase"/>
</dbReference>
<organism evidence="5 6">
    <name type="scientific">Apiospora arundinis</name>
    <dbReference type="NCBI Taxonomy" id="335852"/>
    <lineage>
        <taxon>Eukaryota</taxon>
        <taxon>Fungi</taxon>
        <taxon>Dikarya</taxon>
        <taxon>Ascomycota</taxon>
        <taxon>Pezizomycotina</taxon>
        <taxon>Sordariomycetes</taxon>
        <taxon>Xylariomycetidae</taxon>
        <taxon>Amphisphaeriales</taxon>
        <taxon>Apiosporaceae</taxon>
        <taxon>Apiospora</taxon>
    </lineage>
</organism>
<dbReference type="Pfam" id="PF00067">
    <property type="entry name" value="p450"/>
    <property type="match status" value="1"/>
</dbReference>
<keyword evidence="2" id="KW-0479">Metal-binding</keyword>
<proteinExistence type="predicted"/>
<dbReference type="Gene3D" id="1.10.630.10">
    <property type="entry name" value="Cytochrome P450"/>
    <property type="match status" value="1"/>
</dbReference>
<evidence type="ECO:0000256" key="1">
    <source>
        <dbReference type="ARBA" id="ARBA00022617"/>
    </source>
</evidence>
<gene>
    <name evidence="5" type="ORF">PGQ11_003737</name>
</gene>
<dbReference type="EMBL" id="JAPCWZ010000003">
    <property type="protein sequence ID" value="KAK8873223.1"/>
    <property type="molecule type" value="Genomic_DNA"/>
</dbReference>
<dbReference type="InterPro" id="IPR001128">
    <property type="entry name" value="Cyt_P450"/>
</dbReference>
<evidence type="ECO:0000313" key="5">
    <source>
        <dbReference type="EMBL" id="KAK8873223.1"/>
    </source>
</evidence>